<protein>
    <submittedName>
        <fullName evidence="1">Uncharacterized protein</fullName>
    </submittedName>
</protein>
<evidence type="ECO:0000313" key="1">
    <source>
        <dbReference type="EMBL" id="OIQ95288.1"/>
    </source>
</evidence>
<reference evidence="1" key="1">
    <citation type="submission" date="2016-10" db="EMBL/GenBank/DDBJ databases">
        <title>Sequence of Gallionella enrichment culture.</title>
        <authorList>
            <person name="Poehlein A."/>
            <person name="Muehling M."/>
            <person name="Daniel R."/>
        </authorList>
    </citation>
    <scope>NUCLEOTIDE SEQUENCE</scope>
</reference>
<dbReference type="EMBL" id="MLJW01000170">
    <property type="protein sequence ID" value="OIQ95288.1"/>
    <property type="molecule type" value="Genomic_DNA"/>
</dbReference>
<name>A0A1J5RGP3_9ZZZZ</name>
<dbReference type="AlphaFoldDB" id="A0A1J5RGP3"/>
<gene>
    <name evidence="1" type="ORF">GALL_227670</name>
</gene>
<organism evidence="1">
    <name type="scientific">mine drainage metagenome</name>
    <dbReference type="NCBI Taxonomy" id="410659"/>
    <lineage>
        <taxon>unclassified sequences</taxon>
        <taxon>metagenomes</taxon>
        <taxon>ecological metagenomes</taxon>
    </lineage>
</organism>
<proteinExistence type="predicted"/>
<sequence>MKKLQVTITLGMEVPDNWELVEHQDGFTVIDTGDGNFLDMTFTPMITSDDAVDAEWTNDYDDEFADAVLDMVKEYDTEMEMVVTQ</sequence>
<accession>A0A1J5RGP3</accession>
<comment type="caution">
    <text evidence="1">The sequence shown here is derived from an EMBL/GenBank/DDBJ whole genome shotgun (WGS) entry which is preliminary data.</text>
</comment>